<gene>
    <name evidence="1" type="ORF">METZ01_LOCUS474952</name>
</gene>
<dbReference type="EMBL" id="UINC01202343">
    <property type="protein sequence ID" value="SVE22098.1"/>
    <property type="molecule type" value="Genomic_DNA"/>
</dbReference>
<protein>
    <recommendedName>
        <fullName evidence="2">DUF1326 domain-containing protein</fullName>
    </recommendedName>
</protein>
<proteinExistence type="predicted"/>
<name>A0A383BRW3_9ZZZZ</name>
<sequence length="56" mass="6234">MATETKWHIQGEYLESCNCEVLCPCSVPGSPLISDHYTVVSICNQCIAGIRQVYRS</sequence>
<reference evidence="1" key="1">
    <citation type="submission" date="2018-05" db="EMBL/GenBank/DDBJ databases">
        <authorList>
            <person name="Lanie J.A."/>
            <person name="Ng W.-L."/>
            <person name="Kazmierczak K.M."/>
            <person name="Andrzejewski T.M."/>
            <person name="Davidsen T.M."/>
            <person name="Wayne K.J."/>
            <person name="Tettelin H."/>
            <person name="Glass J.I."/>
            <person name="Rusch D."/>
            <person name="Podicherti R."/>
            <person name="Tsui H.-C.T."/>
            <person name="Winkler M.E."/>
        </authorList>
    </citation>
    <scope>NUCLEOTIDE SEQUENCE</scope>
</reference>
<organism evidence="1">
    <name type="scientific">marine metagenome</name>
    <dbReference type="NCBI Taxonomy" id="408172"/>
    <lineage>
        <taxon>unclassified sequences</taxon>
        <taxon>metagenomes</taxon>
        <taxon>ecological metagenomes</taxon>
    </lineage>
</organism>
<evidence type="ECO:0008006" key="2">
    <source>
        <dbReference type="Google" id="ProtNLM"/>
    </source>
</evidence>
<evidence type="ECO:0000313" key="1">
    <source>
        <dbReference type="EMBL" id="SVE22098.1"/>
    </source>
</evidence>
<dbReference type="AlphaFoldDB" id="A0A383BRW3"/>
<accession>A0A383BRW3</accession>